<evidence type="ECO:0000256" key="2">
    <source>
        <dbReference type="ARBA" id="ARBA00009098"/>
    </source>
</evidence>
<dbReference type="InterPro" id="IPR008990">
    <property type="entry name" value="Elect_transpt_acc-like_dom_sf"/>
</dbReference>
<reference evidence="8" key="1">
    <citation type="submission" date="2019-12" db="EMBL/GenBank/DDBJ databases">
        <authorList>
            <person name="Cremers G."/>
        </authorList>
    </citation>
    <scope>NUCLEOTIDE SEQUENCE</scope>
    <source>
        <strain evidence="8">Mbul1</strain>
    </source>
</reference>
<organism evidence="8">
    <name type="scientific">Methylobacterium bullatum</name>
    <dbReference type="NCBI Taxonomy" id="570505"/>
    <lineage>
        <taxon>Bacteria</taxon>
        <taxon>Pseudomonadati</taxon>
        <taxon>Pseudomonadota</taxon>
        <taxon>Alphaproteobacteria</taxon>
        <taxon>Hyphomicrobiales</taxon>
        <taxon>Methylobacteriaceae</taxon>
        <taxon>Methylobacterium</taxon>
    </lineage>
</organism>
<accession>A0A679JJ33</accession>
<comment type="function">
    <text evidence="1 5">NHase catalyzes the hydration of various nitrile compounds to the corresponding amides.</text>
</comment>
<feature type="domain" description="Nitrile hydratase beta subunit-like N-terminal" evidence="7">
    <location>
        <begin position="1"/>
        <end position="110"/>
    </location>
</feature>
<dbReference type="AlphaFoldDB" id="A0A679JJ33"/>
<comment type="similarity">
    <text evidence="2 5">Belongs to the nitrile hydratase subunit beta family.</text>
</comment>
<dbReference type="EC" id="4.2.1.84" evidence="5"/>
<evidence type="ECO:0000259" key="6">
    <source>
        <dbReference type="Pfam" id="PF02211"/>
    </source>
</evidence>
<dbReference type="NCBIfam" id="TIGR03888">
    <property type="entry name" value="nitrile_beta"/>
    <property type="match status" value="1"/>
</dbReference>
<protein>
    <recommendedName>
        <fullName evidence="5">Nitrile hydratase subunit beta</fullName>
        <shortName evidence="5">NHase</shortName>
        <ecNumber evidence="5">4.2.1.84</ecNumber>
    </recommendedName>
</protein>
<evidence type="ECO:0000256" key="3">
    <source>
        <dbReference type="ARBA" id="ARBA00023239"/>
    </source>
</evidence>
<dbReference type="InterPro" id="IPR049054">
    <property type="entry name" value="CN_hydtase_beta-like_N"/>
</dbReference>
<dbReference type="InterPro" id="IPR024690">
    <property type="entry name" value="CN_hydtase_beta_dom_C"/>
</dbReference>
<evidence type="ECO:0000256" key="5">
    <source>
        <dbReference type="PIRNR" id="PIRNR001427"/>
    </source>
</evidence>
<evidence type="ECO:0000256" key="4">
    <source>
        <dbReference type="ARBA" id="ARBA00044877"/>
    </source>
</evidence>
<dbReference type="SUPFAM" id="SSF50090">
    <property type="entry name" value="Electron transport accessory proteins"/>
    <property type="match status" value="1"/>
</dbReference>
<keyword evidence="3 5" id="KW-0456">Lyase</keyword>
<dbReference type="Pfam" id="PF21006">
    <property type="entry name" value="NHase_beta_N"/>
    <property type="match status" value="1"/>
</dbReference>
<dbReference type="InterPro" id="IPR042262">
    <property type="entry name" value="CN_hydtase_beta_C"/>
</dbReference>
<proteinExistence type="inferred from homology"/>
<dbReference type="Pfam" id="PF02211">
    <property type="entry name" value="NHase_beta_C"/>
    <property type="match status" value="1"/>
</dbReference>
<feature type="domain" description="Nitrile hydratase beta subunit" evidence="6">
    <location>
        <begin position="121"/>
        <end position="217"/>
    </location>
</feature>
<evidence type="ECO:0000256" key="1">
    <source>
        <dbReference type="ARBA" id="ARBA00004042"/>
    </source>
</evidence>
<evidence type="ECO:0000313" key="8">
    <source>
        <dbReference type="EMBL" id="CAA2105973.1"/>
    </source>
</evidence>
<dbReference type="Gene3D" id="2.30.30.50">
    <property type="match status" value="1"/>
</dbReference>
<name>A0A679JJ33_9HYPH</name>
<dbReference type="Gene3D" id="1.10.472.20">
    <property type="entry name" value="Nitrile hydratase, beta subunit"/>
    <property type="match status" value="1"/>
</dbReference>
<dbReference type="GO" id="GO:0046914">
    <property type="term" value="F:transition metal ion binding"/>
    <property type="evidence" value="ECO:0007669"/>
    <property type="project" value="InterPro"/>
</dbReference>
<evidence type="ECO:0000259" key="7">
    <source>
        <dbReference type="Pfam" id="PF21006"/>
    </source>
</evidence>
<gene>
    <name evidence="8" type="ORF">MBUL_03456</name>
</gene>
<sequence>MNGAQDLGGAHGFGTVMPEANEPVFHSEWERRVFALALAVGYTGTWTLDGSRAARESLPPAEYLSSSYYEIWLAALEAQVVAHGLATQEEIAAGASAGPPSPVKRVLRAEEIPPRFSVGFPSDRPPDAPALYAVRDPVLTRNDHPIGHTRLPRYVRGRRGVIERVHGAFVLPDASAEGRDAPPQWLYTVGFEAAELWGASADPGGRVTVAAFEGYLMPGTPR</sequence>
<comment type="catalytic activity">
    <reaction evidence="4 5">
        <text>an aliphatic primary amide = an aliphatic nitrile + H2O</text>
        <dbReference type="Rhea" id="RHEA:12673"/>
        <dbReference type="ChEBI" id="CHEBI:15377"/>
        <dbReference type="ChEBI" id="CHEBI:65285"/>
        <dbReference type="ChEBI" id="CHEBI:80291"/>
        <dbReference type="EC" id="4.2.1.84"/>
    </reaction>
</comment>
<dbReference type="EMBL" id="LR743504">
    <property type="protein sequence ID" value="CAA2105973.1"/>
    <property type="molecule type" value="Genomic_DNA"/>
</dbReference>
<dbReference type="GO" id="GO:0018822">
    <property type="term" value="F:nitrile hydratase activity"/>
    <property type="evidence" value="ECO:0007669"/>
    <property type="project" value="UniProtKB-EC"/>
</dbReference>
<dbReference type="InterPro" id="IPR003168">
    <property type="entry name" value="Nitrile_hydratase_bsu"/>
</dbReference>
<dbReference type="PIRSF" id="PIRSF001427">
    <property type="entry name" value="NHase_beta"/>
    <property type="match status" value="1"/>
</dbReference>